<protein>
    <submittedName>
        <fullName evidence="1">1-phosphatidylinositol 4</fullName>
    </submittedName>
</protein>
<organism evidence="1 2">
    <name type="scientific">Nibea albiflora</name>
    <name type="common">Yellow drum</name>
    <name type="synonym">Corvina albiflora</name>
    <dbReference type="NCBI Taxonomy" id="240163"/>
    <lineage>
        <taxon>Eukaryota</taxon>
        <taxon>Metazoa</taxon>
        <taxon>Chordata</taxon>
        <taxon>Craniata</taxon>
        <taxon>Vertebrata</taxon>
        <taxon>Euteleostomi</taxon>
        <taxon>Actinopterygii</taxon>
        <taxon>Neopterygii</taxon>
        <taxon>Teleostei</taxon>
        <taxon>Neoteleostei</taxon>
        <taxon>Acanthomorphata</taxon>
        <taxon>Eupercaria</taxon>
        <taxon>Sciaenidae</taxon>
        <taxon>Nibea</taxon>
    </lineage>
</organism>
<dbReference type="EMBL" id="CM024798">
    <property type="protein sequence ID" value="KAG8013907.1"/>
    <property type="molecule type" value="Genomic_DNA"/>
</dbReference>
<keyword evidence="2" id="KW-1185">Reference proteome</keyword>
<dbReference type="Proteomes" id="UP000805704">
    <property type="component" value="Chromosome 10"/>
</dbReference>
<evidence type="ECO:0000313" key="2">
    <source>
        <dbReference type="Proteomes" id="UP000805704"/>
    </source>
</evidence>
<reference evidence="1" key="1">
    <citation type="submission" date="2020-04" db="EMBL/GenBank/DDBJ databases">
        <title>A chromosome-scale assembly and high-density genetic map of the yellow drum (Nibea albiflora) genome.</title>
        <authorList>
            <person name="Xu D."/>
            <person name="Zhang W."/>
            <person name="Chen R."/>
            <person name="Tan P."/>
            <person name="Wang L."/>
            <person name="Song H."/>
            <person name="Tian L."/>
            <person name="Zhu Q."/>
            <person name="Wang B."/>
        </authorList>
    </citation>
    <scope>NUCLEOTIDE SEQUENCE</scope>
    <source>
        <strain evidence="1">ZJHYS-2018</strain>
    </source>
</reference>
<name>A0ACB7FHL2_NIBAL</name>
<proteinExistence type="predicted"/>
<sequence>MACLQRQSELSPSEERDRYARSQKVIRTNAKILGMEGDMDLQFLLQGGDLLKVRSSKWKKTRFFKLQEDCKTMWHESKKFFKSNQTFSLDDISAVRMGRQSDNLRKNTEEQVEGRCFSIFFKGRRKNLDLIASSEEEAKQWVNSLQKLVSNMNNLSLQNRTEQYPYNSGGYTVKIPPPATGLN</sequence>
<comment type="caution">
    <text evidence="1">The sequence shown here is derived from an EMBL/GenBank/DDBJ whole genome shotgun (WGS) entry which is preliminary data.</text>
</comment>
<accession>A0ACB7FHL2</accession>
<evidence type="ECO:0000313" key="1">
    <source>
        <dbReference type="EMBL" id="KAG8013907.1"/>
    </source>
</evidence>
<gene>
    <name evidence="1" type="primary">PLCD1.2</name>
    <name evidence="1" type="ORF">GBF38_016141</name>
</gene>